<organism evidence="2 3">
    <name type="scientific">Cuscuta australis</name>
    <dbReference type="NCBI Taxonomy" id="267555"/>
    <lineage>
        <taxon>Eukaryota</taxon>
        <taxon>Viridiplantae</taxon>
        <taxon>Streptophyta</taxon>
        <taxon>Embryophyta</taxon>
        <taxon>Tracheophyta</taxon>
        <taxon>Spermatophyta</taxon>
        <taxon>Magnoliopsida</taxon>
        <taxon>eudicotyledons</taxon>
        <taxon>Gunneridae</taxon>
        <taxon>Pentapetalae</taxon>
        <taxon>asterids</taxon>
        <taxon>lamiids</taxon>
        <taxon>Solanales</taxon>
        <taxon>Convolvulaceae</taxon>
        <taxon>Cuscuteae</taxon>
        <taxon>Cuscuta</taxon>
        <taxon>Cuscuta subgen. Grammica</taxon>
        <taxon>Cuscuta sect. Cleistogrammica</taxon>
    </lineage>
</organism>
<evidence type="ECO:0000313" key="2">
    <source>
        <dbReference type="EMBL" id="RAL54229.1"/>
    </source>
</evidence>
<dbReference type="Pfam" id="PF24104">
    <property type="entry name" value="At5g52880_ARM"/>
    <property type="match status" value="1"/>
</dbReference>
<proteinExistence type="predicted"/>
<dbReference type="PANTHER" id="PTHR47744">
    <property type="entry name" value="OS05G0526300 PROTEIN"/>
    <property type="match status" value="1"/>
</dbReference>
<accession>A0A328ECB4</accession>
<dbReference type="InterPro" id="IPR001810">
    <property type="entry name" value="F-box_dom"/>
</dbReference>
<sequence>MSSVGLAFCCEYNSQPYCECEFGETCNTLESSRMEQSEWERYEELGLREALNRPHRFPLACNELSSILLNAYSQLPKNLQSLIFQDTLLAFRLLPEMQMQASISAVNSLLHSVEVALPKQKRNLAAKEFKHAIIAHKRHCKASCDEDGSIQLHQDVLAHIFHFLDLQTLLSAASVCRSWRGATCDNRLWQLMYTDFFGISNNLSNDIGFRSYTSSQNVQHTCQEEINTATSVVDWQEAFKRAYKDWSSKKLLTYQRGYCSYCHSVVWLNNGKCSNKHIGKGCRYHVIKPVSTQQIVDYILSGSIIGSSCSSDSDQEDTEESMFKLWAFPMRVGKPLLGLQNV</sequence>
<evidence type="ECO:0000259" key="1">
    <source>
        <dbReference type="PROSITE" id="PS50181"/>
    </source>
</evidence>
<name>A0A328ECB4_9ASTE</name>
<dbReference type="PROSITE" id="PS50181">
    <property type="entry name" value="FBOX"/>
    <property type="match status" value="1"/>
</dbReference>
<dbReference type="Gene3D" id="1.20.1280.50">
    <property type="match status" value="1"/>
</dbReference>
<comment type="caution">
    <text evidence="2">The sequence shown here is derived from an EMBL/GenBank/DDBJ whole genome shotgun (WGS) entry which is preliminary data.</text>
</comment>
<dbReference type="Proteomes" id="UP000249390">
    <property type="component" value="Unassembled WGS sequence"/>
</dbReference>
<dbReference type="EMBL" id="NQVE01000012">
    <property type="protein sequence ID" value="RAL54229.1"/>
    <property type="molecule type" value="Genomic_DNA"/>
</dbReference>
<gene>
    <name evidence="2" type="ORF">DM860_018209</name>
</gene>
<dbReference type="SMART" id="SM00256">
    <property type="entry name" value="FBOX"/>
    <property type="match status" value="1"/>
</dbReference>
<dbReference type="PANTHER" id="PTHR47744:SF1">
    <property type="entry name" value="OS05G0526300 PROTEIN"/>
    <property type="match status" value="1"/>
</dbReference>
<dbReference type="Pfam" id="PF12937">
    <property type="entry name" value="F-box-like"/>
    <property type="match status" value="1"/>
</dbReference>
<dbReference type="AlphaFoldDB" id="A0A328ECB4"/>
<protein>
    <recommendedName>
        <fullName evidence="1">F-box domain-containing protein</fullName>
    </recommendedName>
</protein>
<keyword evidence="3" id="KW-1185">Reference proteome</keyword>
<dbReference type="SUPFAM" id="SSF81383">
    <property type="entry name" value="F-box domain"/>
    <property type="match status" value="1"/>
</dbReference>
<dbReference type="InterPro" id="IPR036047">
    <property type="entry name" value="F-box-like_dom_sf"/>
</dbReference>
<feature type="domain" description="F-box" evidence="1">
    <location>
        <begin position="146"/>
        <end position="192"/>
    </location>
</feature>
<evidence type="ECO:0000313" key="3">
    <source>
        <dbReference type="Proteomes" id="UP000249390"/>
    </source>
</evidence>
<dbReference type="InterPro" id="IPR057039">
    <property type="entry name" value="At5g52880_ARM"/>
</dbReference>
<reference evidence="2 3" key="1">
    <citation type="submission" date="2018-06" db="EMBL/GenBank/DDBJ databases">
        <title>The Genome of Cuscuta australis (Dodder) Provides Insight into the Evolution of Plant Parasitism.</title>
        <authorList>
            <person name="Liu H."/>
        </authorList>
    </citation>
    <scope>NUCLEOTIDE SEQUENCE [LARGE SCALE GENOMIC DNA]</scope>
    <source>
        <strain evidence="3">cv. Yunnan</strain>
        <tissue evidence="2">Vines</tissue>
    </source>
</reference>